<evidence type="ECO:0000259" key="12">
    <source>
        <dbReference type="Pfam" id="PF02687"/>
    </source>
</evidence>
<dbReference type="InterPro" id="IPR040690">
    <property type="entry name" value="FtsX_ECD"/>
</dbReference>
<evidence type="ECO:0000256" key="3">
    <source>
        <dbReference type="ARBA" id="ARBA00021907"/>
    </source>
</evidence>
<dbReference type="AlphaFoldDB" id="A0A1I2K6X5"/>
<protein>
    <recommendedName>
        <fullName evidence="3 10">Cell division protein FtsX</fullName>
    </recommendedName>
</protein>
<keyword evidence="9 10" id="KW-0131">Cell cycle</keyword>
<dbReference type="Pfam" id="PF18075">
    <property type="entry name" value="FtsX_ECD"/>
    <property type="match status" value="1"/>
</dbReference>
<evidence type="ECO:0000256" key="11">
    <source>
        <dbReference type="SAM" id="Phobius"/>
    </source>
</evidence>
<keyword evidence="4 10" id="KW-1003">Cell membrane</keyword>
<name>A0A1I2K6X5_9CLOT</name>
<evidence type="ECO:0000256" key="4">
    <source>
        <dbReference type="ARBA" id="ARBA00022475"/>
    </source>
</evidence>
<keyword evidence="8 10" id="KW-0472">Membrane</keyword>
<feature type="domain" description="FtsX extracellular" evidence="13">
    <location>
        <begin position="67"/>
        <end position="157"/>
    </location>
</feature>
<keyword evidence="5 10" id="KW-0132">Cell division</keyword>
<dbReference type="PANTHER" id="PTHR47755">
    <property type="entry name" value="CELL DIVISION PROTEIN FTSX"/>
    <property type="match status" value="1"/>
</dbReference>
<evidence type="ECO:0000256" key="1">
    <source>
        <dbReference type="ARBA" id="ARBA00004651"/>
    </source>
</evidence>
<feature type="transmembrane region" description="Helical" evidence="11">
    <location>
        <begin position="31"/>
        <end position="54"/>
    </location>
</feature>
<comment type="function">
    <text evidence="10">Part of the ABC transporter FtsEX involved in asymmetric cellular division facilitating the initiation of sporulation.</text>
</comment>
<sequence>MRRGEDTDMKTNTIKHFFVDAMKSLKRNKTISIASALTVSATLFIFGIFVLIAVTVNNQVKMIEDMVEVEVFLTDDISISEQRNIEATLKDLNGVEDVIYKSKLEALENFKDQMKGNEVILSGYGSDNNPLPSSFVVKISSPEVAESINDAVKSMPGYEPGEGHTDIIDKIVKVSSTIKVVGVIVFIIFIGVSLFLISNTIKLTVFSRRREISIMKFVGATDWFIRWPFIIEGIIIGVIGALIANGLLSIGYNILYTNVTQSMIGATPLAAPSYVYTIILLEFLVAGIIVGALGSFVSLRKFLEV</sequence>
<gene>
    <name evidence="14" type="ORF">SAMN04487885_10445</name>
</gene>
<dbReference type="EMBL" id="FOOE01000004">
    <property type="protein sequence ID" value="SFF60831.1"/>
    <property type="molecule type" value="Genomic_DNA"/>
</dbReference>
<dbReference type="InterPro" id="IPR004513">
    <property type="entry name" value="FtsX"/>
</dbReference>
<proteinExistence type="inferred from homology"/>
<feature type="domain" description="ABC3 transporter permease C-terminal" evidence="12">
    <location>
        <begin position="184"/>
        <end position="302"/>
    </location>
</feature>
<dbReference type="GO" id="GO:0005886">
    <property type="term" value="C:plasma membrane"/>
    <property type="evidence" value="ECO:0007669"/>
    <property type="project" value="UniProtKB-SubCell"/>
</dbReference>
<dbReference type="RefSeq" id="WP_230028890.1">
    <property type="nucleotide sequence ID" value="NZ_CP076620.1"/>
</dbReference>
<dbReference type="Pfam" id="PF02687">
    <property type="entry name" value="FtsX"/>
    <property type="match status" value="1"/>
</dbReference>
<evidence type="ECO:0000256" key="6">
    <source>
        <dbReference type="ARBA" id="ARBA00022692"/>
    </source>
</evidence>
<accession>A0A1I2K6X5</accession>
<dbReference type="PANTHER" id="PTHR47755:SF1">
    <property type="entry name" value="CELL DIVISION PROTEIN FTSX"/>
    <property type="match status" value="1"/>
</dbReference>
<dbReference type="Gene3D" id="3.30.70.3040">
    <property type="match status" value="1"/>
</dbReference>
<dbReference type="GO" id="GO:0051301">
    <property type="term" value="P:cell division"/>
    <property type="evidence" value="ECO:0007669"/>
    <property type="project" value="UniProtKB-KW"/>
</dbReference>
<evidence type="ECO:0000313" key="15">
    <source>
        <dbReference type="Proteomes" id="UP000182135"/>
    </source>
</evidence>
<dbReference type="NCBIfam" id="NF038347">
    <property type="entry name" value="FtsX_Gpos"/>
    <property type="match status" value="1"/>
</dbReference>
<feature type="transmembrane region" description="Helical" evidence="11">
    <location>
        <begin position="227"/>
        <end position="254"/>
    </location>
</feature>
<evidence type="ECO:0000256" key="8">
    <source>
        <dbReference type="ARBA" id="ARBA00023136"/>
    </source>
</evidence>
<comment type="subcellular location">
    <subcellularLocation>
        <location evidence="1">Cell membrane</location>
        <topology evidence="1">Multi-pass membrane protein</topology>
    </subcellularLocation>
</comment>
<dbReference type="Proteomes" id="UP000182135">
    <property type="component" value="Unassembled WGS sequence"/>
</dbReference>
<dbReference type="PIRSF" id="PIRSF003097">
    <property type="entry name" value="FtsX"/>
    <property type="match status" value="1"/>
</dbReference>
<feature type="transmembrane region" description="Helical" evidence="11">
    <location>
        <begin position="274"/>
        <end position="299"/>
    </location>
</feature>
<dbReference type="eggNOG" id="COG2177">
    <property type="taxonomic scope" value="Bacteria"/>
</dbReference>
<evidence type="ECO:0000259" key="13">
    <source>
        <dbReference type="Pfam" id="PF18075"/>
    </source>
</evidence>
<evidence type="ECO:0000256" key="5">
    <source>
        <dbReference type="ARBA" id="ARBA00022618"/>
    </source>
</evidence>
<dbReference type="InterPro" id="IPR003838">
    <property type="entry name" value="ABC3_permease_C"/>
</dbReference>
<evidence type="ECO:0000313" key="14">
    <source>
        <dbReference type="EMBL" id="SFF60831.1"/>
    </source>
</evidence>
<dbReference type="STRING" id="1529.SAMN04487885_10445"/>
<keyword evidence="6 11" id="KW-0812">Transmembrane</keyword>
<feature type="transmembrane region" description="Helical" evidence="11">
    <location>
        <begin position="180"/>
        <end position="206"/>
    </location>
</feature>
<keyword evidence="7 11" id="KW-1133">Transmembrane helix</keyword>
<reference evidence="14 15" key="1">
    <citation type="submission" date="2016-10" db="EMBL/GenBank/DDBJ databases">
        <authorList>
            <person name="de Groot N.N."/>
        </authorList>
    </citation>
    <scope>NUCLEOTIDE SEQUENCE [LARGE SCALE GENOMIC DNA]</scope>
    <source>
        <strain evidence="14 15">NLAE-zl-G419</strain>
    </source>
</reference>
<dbReference type="GeneID" id="90543684"/>
<evidence type="ECO:0000256" key="2">
    <source>
        <dbReference type="ARBA" id="ARBA00007379"/>
    </source>
</evidence>
<dbReference type="InterPro" id="IPR058204">
    <property type="entry name" value="FtsX_firmicutes-type"/>
</dbReference>
<evidence type="ECO:0000256" key="9">
    <source>
        <dbReference type="ARBA" id="ARBA00023306"/>
    </source>
</evidence>
<comment type="similarity">
    <text evidence="2 10">Belongs to the ABC-4 integral membrane protein family. FtsX subfamily.</text>
</comment>
<evidence type="ECO:0000256" key="7">
    <source>
        <dbReference type="ARBA" id="ARBA00022989"/>
    </source>
</evidence>
<evidence type="ECO:0000256" key="10">
    <source>
        <dbReference type="PIRNR" id="PIRNR003097"/>
    </source>
</evidence>
<organism evidence="14 15">
    <name type="scientific">Clostridium cadaveris</name>
    <dbReference type="NCBI Taxonomy" id="1529"/>
    <lineage>
        <taxon>Bacteria</taxon>
        <taxon>Bacillati</taxon>
        <taxon>Bacillota</taxon>
        <taxon>Clostridia</taxon>
        <taxon>Eubacteriales</taxon>
        <taxon>Clostridiaceae</taxon>
        <taxon>Clostridium</taxon>
    </lineage>
</organism>
<keyword evidence="15" id="KW-1185">Reference proteome</keyword>